<dbReference type="Proteomes" id="UP000178449">
    <property type="component" value="Unassembled WGS sequence"/>
</dbReference>
<evidence type="ECO:0000256" key="1">
    <source>
        <dbReference type="SAM" id="Phobius"/>
    </source>
</evidence>
<evidence type="ECO:0000313" key="2">
    <source>
        <dbReference type="EMBL" id="OGG95095.1"/>
    </source>
</evidence>
<proteinExistence type="predicted"/>
<protein>
    <submittedName>
        <fullName evidence="2">Uncharacterized protein</fullName>
    </submittedName>
</protein>
<organism evidence="2 3">
    <name type="scientific">Candidatus Lambdaproteobacteria bacterium RIFOXYD2_FULL_50_16</name>
    <dbReference type="NCBI Taxonomy" id="1817772"/>
    <lineage>
        <taxon>Bacteria</taxon>
        <taxon>Pseudomonadati</taxon>
        <taxon>Pseudomonadota</taxon>
        <taxon>Candidatus Lambdaproteobacteria</taxon>
    </lineage>
</organism>
<dbReference type="EMBL" id="MFNE01000026">
    <property type="protein sequence ID" value="OGG95095.1"/>
    <property type="molecule type" value="Genomic_DNA"/>
</dbReference>
<keyword evidence="1" id="KW-0812">Transmembrane</keyword>
<name>A0A1F6GAF2_9PROT</name>
<dbReference type="AlphaFoldDB" id="A0A1F6GAF2"/>
<sequence length="67" mass="7264">MDQVLLTLAGIPGLAPFLLLAGVILAGKDMLKLQKIALSKGKDKDLRFYYIVPGLICLTFGFVLVTK</sequence>
<reference evidence="2 3" key="1">
    <citation type="journal article" date="2016" name="Nat. Commun.">
        <title>Thousands of microbial genomes shed light on interconnected biogeochemical processes in an aquifer system.</title>
        <authorList>
            <person name="Anantharaman K."/>
            <person name="Brown C.T."/>
            <person name="Hug L.A."/>
            <person name="Sharon I."/>
            <person name="Castelle C.J."/>
            <person name="Probst A.J."/>
            <person name="Thomas B.C."/>
            <person name="Singh A."/>
            <person name="Wilkins M.J."/>
            <person name="Karaoz U."/>
            <person name="Brodie E.L."/>
            <person name="Williams K.H."/>
            <person name="Hubbard S.S."/>
            <person name="Banfield J.F."/>
        </authorList>
    </citation>
    <scope>NUCLEOTIDE SEQUENCE [LARGE SCALE GENOMIC DNA]</scope>
</reference>
<accession>A0A1F6GAF2</accession>
<keyword evidence="1" id="KW-1133">Transmembrane helix</keyword>
<feature type="transmembrane region" description="Helical" evidence="1">
    <location>
        <begin position="6"/>
        <end position="27"/>
    </location>
</feature>
<gene>
    <name evidence="2" type="ORF">A2527_07930</name>
</gene>
<comment type="caution">
    <text evidence="2">The sequence shown here is derived from an EMBL/GenBank/DDBJ whole genome shotgun (WGS) entry which is preliminary data.</text>
</comment>
<feature type="transmembrane region" description="Helical" evidence="1">
    <location>
        <begin position="48"/>
        <end position="65"/>
    </location>
</feature>
<evidence type="ECO:0000313" key="3">
    <source>
        <dbReference type="Proteomes" id="UP000178449"/>
    </source>
</evidence>
<keyword evidence="1" id="KW-0472">Membrane</keyword>